<reference evidence="2" key="1">
    <citation type="journal article" date="2023" name="Front. Plant Sci.">
        <title>Chromosomal-level genome assembly of Melastoma candidum provides insights into trichome evolution.</title>
        <authorList>
            <person name="Zhong Y."/>
            <person name="Wu W."/>
            <person name="Sun C."/>
            <person name="Zou P."/>
            <person name="Liu Y."/>
            <person name="Dai S."/>
            <person name="Zhou R."/>
        </authorList>
    </citation>
    <scope>NUCLEOTIDE SEQUENCE [LARGE SCALE GENOMIC DNA]</scope>
</reference>
<evidence type="ECO:0000313" key="1">
    <source>
        <dbReference type="EMBL" id="KAI4381227.1"/>
    </source>
</evidence>
<dbReference type="Proteomes" id="UP001057402">
    <property type="component" value="Chromosome 3"/>
</dbReference>
<organism evidence="1 2">
    <name type="scientific">Melastoma candidum</name>
    <dbReference type="NCBI Taxonomy" id="119954"/>
    <lineage>
        <taxon>Eukaryota</taxon>
        <taxon>Viridiplantae</taxon>
        <taxon>Streptophyta</taxon>
        <taxon>Embryophyta</taxon>
        <taxon>Tracheophyta</taxon>
        <taxon>Spermatophyta</taxon>
        <taxon>Magnoliopsida</taxon>
        <taxon>eudicotyledons</taxon>
        <taxon>Gunneridae</taxon>
        <taxon>Pentapetalae</taxon>
        <taxon>rosids</taxon>
        <taxon>malvids</taxon>
        <taxon>Myrtales</taxon>
        <taxon>Melastomataceae</taxon>
        <taxon>Melastomatoideae</taxon>
        <taxon>Melastomateae</taxon>
        <taxon>Melastoma</taxon>
    </lineage>
</organism>
<protein>
    <submittedName>
        <fullName evidence="1">Uncharacterized protein</fullName>
    </submittedName>
</protein>
<keyword evidence="2" id="KW-1185">Reference proteome</keyword>
<dbReference type="EMBL" id="CM042882">
    <property type="protein sequence ID" value="KAI4381227.1"/>
    <property type="molecule type" value="Genomic_DNA"/>
</dbReference>
<sequence length="178" mass="19891">MADRTITPTKPSRSDDVLDQAQQIAITEQVKAQFDSLVPKRPLKPSRSDPDPHPQPFLGLGDHYSIPELDKLRSLRSQQSPGLFKEADDPVREDFTETQYYDQMQSIDKQHHTTGNGFIKVAMDGGEENAGDYYPNIKLKGGEAVAVRSNPATNDWVPASPDYDEVYVSSKPKRSESD</sequence>
<evidence type="ECO:0000313" key="2">
    <source>
        <dbReference type="Proteomes" id="UP001057402"/>
    </source>
</evidence>
<accession>A0ACB9RRZ8</accession>
<name>A0ACB9RRZ8_9MYRT</name>
<gene>
    <name evidence="1" type="ORF">MLD38_007322</name>
</gene>
<proteinExistence type="predicted"/>
<comment type="caution">
    <text evidence="1">The sequence shown here is derived from an EMBL/GenBank/DDBJ whole genome shotgun (WGS) entry which is preliminary data.</text>
</comment>